<dbReference type="Ensembl" id="ENSCMIT00000026173.1">
    <property type="protein sequence ID" value="ENSCMIP00000025750.1"/>
    <property type="gene ID" value="ENSCMIG00000011312.1"/>
</dbReference>
<protein>
    <submittedName>
        <fullName evidence="1">Uncharacterized protein</fullName>
    </submittedName>
</protein>
<evidence type="ECO:0000313" key="1">
    <source>
        <dbReference type="Ensembl" id="ENSCMIP00000025750.1"/>
    </source>
</evidence>
<evidence type="ECO:0000313" key="2">
    <source>
        <dbReference type="Proteomes" id="UP000314986"/>
    </source>
</evidence>
<dbReference type="GO" id="GO:0005737">
    <property type="term" value="C:cytoplasm"/>
    <property type="evidence" value="ECO:0007669"/>
    <property type="project" value="TreeGrafter"/>
</dbReference>
<organism evidence="1 2">
    <name type="scientific">Callorhinchus milii</name>
    <name type="common">Ghost shark</name>
    <dbReference type="NCBI Taxonomy" id="7868"/>
    <lineage>
        <taxon>Eukaryota</taxon>
        <taxon>Metazoa</taxon>
        <taxon>Chordata</taxon>
        <taxon>Craniata</taxon>
        <taxon>Vertebrata</taxon>
        <taxon>Chondrichthyes</taxon>
        <taxon>Holocephali</taxon>
        <taxon>Chimaeriformes</taxon>
        <taxon>Callorhinchidae</taxon>
        <taxon>Callorhinchus</taxon>
    </lineage>
</organism>
<dbReference type="GO" id="GO:0048066">
    <property type="term" value="P:developmental pigmentation"/>
    <property type="evidence" value="ECO:0007669"/>
    <property type="project" value="TreeGrafter"/>
</dbReference>
<dbReference type="PANTHER" id="PTHR23287:SF18">
    <property type="entry name" value="BLOC-2 COMPLEX MEMBER HPS5"/>
    <property type="match status" value="1"/>
</dbReference>
<dbReference type="Proteomes" id="UP000314986">
    <property type="component" value="Unassembled WGS sequence"/>
</dbReference>
<reference evidence="2" key="3">
    <citation type="journal article" date="2014" name="Nature">
        <title>Elephant shark genome provides unique insights into gnathostome evolution.</title>
        <authorList>
            <consortium name="International Elephant Shark Genome Sequencing Consortium"/>
            <person name="Venkatesh B."/>
            <person name="Lee A.P."/>
            <person name="Ravi V."/>
            <person name="Maurya A.K."/>
            <person name="Lian M.M."/>
            <person name="Swann J.B."/>
            <person name="Ohta Y."/>
            <person name="Flajnik M.F."/>
            <person name="Sutoh Y."/>
            <person name="Kasahara M."/>
            <person name="Hoon S."/>
            <person name="Gangu V."/>
            <person name="Roy S.W."/>
            <person name="Irimia M."/>
            <person name="Korzh V."/>
            <person name="Kondrychyn I."/>
            <person name="Lim Z.W."/>
            <person name="Tay B.H."/>
            <person name="Tohari S."/>
            <person name="Kong K.W."/>
            <person name="Ho S."/>
            <person name="Lorente-Galdos B."/>
            <person name="Quilez J."/>
            <person name="Marques-Bonet T."/>
            <person name="Raney B.J."/>
            <person name="Ingham P.W."/>
            <person name="Tay A."/>
            <person name="Hillier L.W."/>
            <person name="Minx P."/>
            <person name="Boehm T."/>
            <person name="Wilson R.K."/>
            <person name="Brenner S."/>
            <person name="Warren W.C."/>
        </authorList>
    </citation>
    <scope>NUCLEOTIDE SEQUENCE [LARGE SCALE GENOMIC DNA]</scope>
</reference>
<reference evidence="2" key="1">
    <citation type="journal article" date="2006" name="Science">
        <title>Ancient noncoding elements conserved in the human genome.</title>
        <authorList>
            <person name="Venkatesh B."/>
            <person name="Kirkness E.F."/>
            <person name="Loh Y.H."/>
            <person name="Halpern A.L."/>
            <person name="Lee A.P."/>
            <person name="Johnson J."/>
            <person name="Dandona N."/>
            <person name="Viswanathan L.D."/>
            <person name="Tay A."/>
            <person name="Venter J.C."/>
            <person name="Strausberg R.L."/>
            <person name="Brenner S."/>
        </authorList>
    </citation>
    <scope>NUCLEOTIDE SEQUENCE [LARGE SCALE GENOMIC DNA]</scope>
</reference>
<name>A0A4W3IYQ7_CALMI</name>
<dbReference type="AlphaFoldDB" id="A0A4W3IYQ7"/>
<reference evidence="1" key="4">
    <citation type="submission" date="2025-08" db="UniProtKB">
        <authorList>
            <consortium name="Ensembl"/>
        </authorList>
    </citation>
    <scope>IDENTIFICATION</scope>
</reference>
<dbReference type="InParanoid" id="A0A4W3IYQ7"/>
<reference evidence="1" key="5">
    <citation type="submission" date="2025-09" db="UniProtKB">
        <authorList>
            <consortium name="Ensembl"/>
        </authorList>
    </citation>
    <scope>IDENTIFICATION</scope>
</reference>
<reference evidence="2" key="2">
    <citation type="journal article" date="2007" name="PLoS Biol.">
        <title>Survey sequencing and comparative analysis of the elephant shark (Callorhinchus milii) genome.</title>
        <authorList>
            <person name="Venkatesh B."/>
            <person name="Kirkness E.F."/>
            <person name="Loh Y.H."/>
            <person name="Halpern A.L."/>
            <person name="Lee A.P."/>
            <person name="Johnson J."/>
            <person name="Dandona N."/>
            <person name="Viswanathan L.D."/>
            <person name="Tay A."/>
            <person name="Venter J.C."/>
            <person name="Strausberg R.L."/>
            <person name="Brenner S."/>
        </authorList>
    </citation>
    <scope>NUCLEOTIDE SEQUENCE [LARGE SCALE GENOMIC DNA]</scope>
</reference>
<dbReference type="PANTHER" id="PTHR23287">
    <property type="entry name" value="RUBY-EYE2-LIKE PROTEIN"/>
    <property type="match status" value="1"/>
</dbReference>
<accession>A0A4W3IYQ7</accession>
<dbReference type="STRING" id="7868.ENSCMIP00000025750"/>
<sequence>MSVPVLPESCSHVLTELDWLDPLLSAIRLDSNRLKCTCVSMSRKWLALGSSAGGLHLIQKEGWKQRLMLTHKVRVRWVGGAQPTGTCPCVSHRALTQSCCLSLPQWEGGRVE</sequence>
<proteinExistence type="predicted"/>
<dbReference type="GeneTree" id="ENSGT00940000155818"/>
<keyword evidence="2" id="KW-1185">Reference proteome</keyword>